<evidence type="ECO:0000313" key="1">
    <source>
        <dbReference type="EMBL" id="CAK1551494.1"/>
    </source>
</evidence>
<organism evidence="1 2">
    <name type="scientific">Leptosia nina</name>
    <dbReference type="NCBI Taxonomy" id="320188"/>
    <lineage>
        <taxon>Eukaryota</taxon>
        <taxon>Metazoa</taxon>
        <taxon>Ecdysozoa</taxon>
        <taxon>Arthropoda</taxon>
        <taxon>Hexapoda</taxon>
        <taxon>Insecta</taxon>
        <taxon>Pterygota</taxon>
        <taxon>Neoptera</taxon>
        <taxon>Endopterygota</taxon>
        <taxon>Lepidoptera</taxon>
        <taxon>Glossata</taxon>
        <taxon>Ditrysia</taxon>
        <taxon>Papilionoidea</taxon>
        <taxon>Pieridae</taxon>
        <taxon>Pierinae</taxon>
        <taxon>Leptosia</taxon>
    </lineage>
</organism>
<dbReference type="AlphaFoldDB" id="A0AAV1JSX3"/>
<gene>
    <name evidence="1" type="ORF">LNINA_LOCUS10627</name>
</gene>
<dbReference type="EMBL" id="CAVLEF010000132">
    <property type="protein sequence ID" value="CAK1551494.1"/>
    <property type="molecule type" value="Genomic_DNA"/>
</dbReference>
<protein>
    <submittedName>
        <fullName evidence="1">Uncharacterized protein</fullName>
    </submittedName>
</protein>
<keyword evidence="2" id="KW-1185">Reference proteome</keyword>
<name>A0AAV1JSX3_9NEOP</name>
<sequence>MWRSRAGRTVHSPPVGTGVARRQSVTLVAPLELCSQILLNYVPLQAGRPLSLDNVEAGNDCGEGFLVGGSGVDRAKIDGKRGSNYVIVMLGRDSLAIVYGEDCYLHVEVTEPRAVNEMSQKHPSVVTLILTSSKADGGGDSFGSS</sequence>
<proteinExistence type="predicted"/>
<accession>A0AAV1JSX3</accession>
<reference evidence="1 2" key="1">
    <citation type="submission" date="2023-11" db="EMBL/GenBank/DDBJ databases">
        <authorList>
            <person name="Okamura Y."/>
        </authorList>
    </citation>
    <scope>NUCLEOTIDE SEQUENCE [LARGE SCALE GENOMIC DNA]</scope>
</reference>
<dbReference type="Proteomes" id="UP001497472">
    <property type="component" value="Unassembled WGS sequence"/>
</dbReference>
<comment type="caution">
    <text evidence="1">The sequence shown here is derived from an EMBL/GenBank/DDBJ whole genome shotgun (WGS) entry which is preliminary data.</text>
</comment>
<evidence type="ECO:0000313" key="2">
    <source>
        <dbReference type="Proteomes" id="UP001497472"/>
    </source>
</evidence>